<dbReference type="Pfam" id="PF12697">
    <property type="entry name" value="Abhydrolase_6"/>
    <property type="match status" value="1"/>
</dbReference>
<gene>
    <name evidence="2" type="ORF">Asru_0359_04</name>
</gene>
<organism evidence="2 3">
    <name type="scientific">Acidisphaera rubrifaciens HS-AP3</name>
    <dbReference type="NCBI Taxonomy" id="1231350"/>
    <lineage>
        <taxon>Bacteria</taxon>
        <taxon>Pseudomonadati</taxon>
        <taxon>Pseudomonadota</taxon>
        <taxon>Alphaproteobacteria</taxon>
        <taxon>Acetobacterales</taxon>
        <taxon>Acetobacteraceae</taxon>
        <taxon>Acidisphaera</taxon>
    </lineage>
</organism>
<dbReference type="RefSeq" id="WP_048861657.1">
    <property type="nucleotide sequence ID" value="NZ_BANB01000359.1"/>
</dbReference>
<feature type="domain" description="AB hydrolase-1" evidence="1">
    <location>
        <begin position="4"/>
        <end position="230"/>
    </location>
</feature>
<dbReference type="InterPro" id="IPR000073">
    <property type="entry name" value="AB_hydrolase_1"/>
</dbReference>
<dbReference type="PANTHER" id="PTHR37017:SF11">
    <property type="entry name" value="ESTERASE_LIPASE_THIOESTERASE DOMAIN-CONTAINING PROTEIN"/>
    <property type="match status" value="1"/>
</dbReference>
<dbReference type="SUPFAM" id="SSF53474">
    <property type="entry name" value="alpha/beta-Hydrolases"/>
    <property type="match status" value="1"/>
</dbReference>
<comment type="caution">
    <text evidence="2">The sequence shown here is derived from an EMBL/GenBank/DDBJ whole genome shotgun (WGS) entry which is preliminary data.</text>
</comment>
<evidence type="ECO:0000313" key="2">
    <source>
        <dbReference type="EMBL" id="GAN77531.1"/>
    </source>
</evidence>
<dbReference type="AlphaFoldDB" id="A0A0D6P864"/>
<dbReference type="OrthoDB" id="9814966at2"/>
<sequence length="237" mass="25893">MALFLFVPGAFHGGWAFDMLRPVLERAGHAVMTPTLTGVGERAHLARLGPINLETHIADIVNLITWNDLHDVVLCGHSYGGLVITGVADRLSERIASLVYLDAMMPKDGDTAFTVVPSLLEPFTELSAELGGTMVAPWPSAVFGVSPAHQPWVDARLTPHPLACFTQKLTLTGEYAQVRKVVMIWNDTDTGLPNPFRNLYEAEAAREGRHVYPLSGGHDFMIENPAALAEILLRHHS</sequence>
<dbReference type="EMBL" id="BANB01000359">
    <property type="protein sequence ID" value="GAN77531.1"/>
    <property type="molecule type" value="Genomic_DNA"/>
</dbReference>
<keyword evidence="3" id="KW-1185">Reference proteome</keyword>
<proteinExistence type="predicted"/>
<accession>A0A0D6P864</accession>
<dbReference type="Proteomes" id="UP000032680">
    <property type="component" value="Unassembled WGS sequence"/>
</dbReference>
<name>A0A0D6P864_9PROT</name>
<dbReference type="Gene3D" id="3.40.50.1820">
    <property type="entry name" value="alpha/beta hydrolase"/>
    <property type="match status" value="1"/>
</dbReference>
<evidence type="ECO:0000259" key="1">
    <source>
        <dbReference type="Pfam" id="PF12697"/>
    </source>
</evidence>
<evidence type="ECO:0000313" key="3">
    <source>
        <dbReference type="Proteomes" id="UP000032680"/>
    </source>
</evidence>
<dbReference type="InterPro" id="IPR052897">
    <property type="entry name" value="Sec-Metab_Biosynth_Hydrolase"/>
</dbReference>
<protein>
    <recommendedName>
        <fullName evidence="1">AB hydrolase-1 domain-containing protein</fullName>
    </recommendedName>
</protein>
<dbReference type="PANTHER" id="PTHR37017">
    <property type="entry name" value="AB HYDROLASE-1 DOMAIN-CONTAINING PROTEIN-RELATED"/>
    <property type="match status" value="1"/>
</dbReference>
<reference evidence="2 3" key="1">
    <citation type="submission" date="2012-11" db="EMBL/GenBank/DDBJ databases">
        <title>Whole genome sequence of Acidisphaera rubrifaciens HS-AP3.</title>
        <authorList>
            <person name="Azuma Y."/>
            <person name="Higashiura N."/>
            <person name="Hirakawa H."/>
            <person name="Matsushita K."/>
        </authorList>
    </citation>
    <scope>NUCLEOTIDE SEQUENCE [LARGE SCALE GENOMIC DNA]</scope>
    <source>
        <strain evidence="2 3">HS-AP3</strain>
    </source>
</reference>
<dbReference type="InterPro" id="IPR029058">
    <property type="entry name" value="AB_hydrolase_fold"/>
</dbReference>